<accession>A0A1M6LPQ4</accession>
<name>A0A1M6LPQ4_REIAG</name>
<dbReference type="PANTHER" id="PTHR30292">
    <property type="entry name" value="UNCHARACTERIZED PROTEIN YBGL-RELATED"/>
    <property type="match status" value="1"/>
</dbReference>
<dbReference type="NCBIfam" id="NF003816">
    <property type="entry name" value="PRK05406.1-5"/>
    <property type="match status" value="1"/>
</dbReference>
<dbReference type="RefSeq" id="WP_073119985.1">
    <property type="nucleotide sequence ID" value="NZ_FRAA01000001.1"/>
</dbReference>
<dbReference type="STRING" id="156994.SAMN04488028_1011045"/>
<dbReference type="CDD" id="cd10787">
    <property type="entry name" value="LamB_YcsF_like"/>
    <property type="match status" value="1"/>
</dbReference>
<evidence type="ECO:0000313" key="1">
    <source>
        <dbReference type="EMBL" id="SHJ73052.1"/>
    </source>
</evidence>
<dbReference type="Pfam" id="PF03746">
    <property type="entry name" value="LamB_YcsF"/>
    <property type="match status" value="1"/>
</dbReference>
<gene>
    <name evidence="1" type="ORF">SAMN04488028_1011045</name>
</gene>
<dbReference type="InterPro" id="IPR005501">
    <property type="entry name" value="LamB/YcsF/PxpA-like"/>
</dbReference>
<dbReference type="PANTHER" id="PTHR30292:SF0">
    <property type="entry name" value="5-OXOPROLINASE SUBUNIT A"/>
    <property type="match status" value="1"/>
</dbReference>
<dbReference type="AlphaFoldDB" id="A0A1M6LPQ4"/>
<protein>
    <submittedName>
        <fullName evidence="1">UPF0271 protein</fullName>
    </submittedName>
</protein>
<sequence>MTIEPSTNVQNAQNILDINSDMGESFGDMIVGDDQLLMPLVSSANIACGFHGGDPMVIERTVDMALTHQVRIGAHPSYPDRENFGRVFMNMETTALKSTIKYQIGAMQGLVHSKGGHLAYVKPHGALYNHAAKEESVAHAVLEAVSEMDDQLSIMGLSGSVIASLSKEYKIGFIRETFLDRRYQDDGSLVSRGESGAVIEDPMQAVEQLMLLLTQRLVRTKEGGVVKVEADTYCIHGDNPKAHEILVAIHRWMSLHGIEIKKWK</sequence>
<dbReference type="GO" id="GO:0005975">
    <property type="term" value="P:carbohydrate metabolic process"/>
    <property type="evidence" value="ECO:0007669"/>
    <property type="project" value="InterPro"/>
</dbReference>
<dbReference type="Proteomes" id="UP000184474">
    <property type="component" value="Unassembled WGS sequence"/>
</dbReference>
<proteinExistence type="predicted"/>
<reference evidence="2" key="1">
    <citation type="submission" date="2016-11" db="EMBL/GenBank/DDBJ databases">
        <authorList>
            <person name="Varghese N."/>
            <person name="Submissions S."/>
        </authorList>
    </citation>
    <scope>NUCLEOTIDE SEQUENCE [LARGE SCALE GENOMIC DNA]</scope>
    <source>
        <strain evidence="2">DSM 26134</strain>
    </source>
</reference>
<dbReference type="Gene3D" id="3.20.20.370">
    <property type="entry name" value="Glycoside hydrolase/deacetylase"/>
    <property type="match status" value="1"/>
</dbReference>
<evidence type="ECO:0000313" key="2">
    <source>
        <dbReference type="Proteomes" id="UP000184474"/>
    </source>
</evidence>
<dbReference type="InterPro" id="IPR011330">
    <property type="entry name" value="Glyco_hydro/deAcase_b/a-brl"/>
</dbReference>
<dbReference type="NCBIfam" id="NF003814">
    <property type="entry name" value="PRK05406.1-3"/>
    <property type="match status" value="1"/>
</dbReference>
<dbReference type="SUPFAM" id="SSF88713">
    <property type="entry name" value="Glycoside hydrolase/deacetylase"/>
    <property type="match status" value="1"/>
</dbReference>
<dbReference type="EMBL" id="FRAA01000001">
    <property type="protein sequence ID" value="SHJ73052.1"/>
    <property type="molecule type" value="Genomic_DNA"/>
</dbReference>
<keyword evidence="2" id="KW-1185">Reference proteome</keyword>
<organism evidence="1 2">
    <name type="scientific">Reichenbachiella agariperforans</name>
    <dbReference type="NCBI Taxonomy" id="156994"/>
    <lineage>
        <taxon>Bacteria</taxon>
        <taxon>Pseudomonadati</taxon>
        <taxon>Bacteroidota</taxon>
        <taxon>Cytophagia</taxon>
        <taxon>Cytophagales</taxon>
        <taxon>Reichenbachiellaceae</taxon>
        <taxon>Reichenbachiella</taxon>
    </lineage>
</organism>